<evidence type="ECO:0000256" key="5">
    <source>
        <dbReference type="SAM" id="SignalP"/>
    </source>
</evidence>
<feature type="signal peptide" evidence="5">
    <location>
        <begin position="1"/>
        <end position="20"/>
    </location>
</feature>
<keyword evidence="1 4" id="KW-0349">Heme</keyword>
<dbReference type="Pfam" id="PF07587">
    <property type="entry name" value="PSD1"/>
    <property type="match status" value="1"/>
</dbReference>
<dbReference type="RefSeq" id="WP_149111287.1">
    <property type="nucleotide sequence ID" value="NZ_CP042425.1"/>
</dbReference>
<dbReference type="OrthoDB" id="289126at2"/>
<dbReference type="KEGG" id="lrs:PX52LOC_03534"/>
<dbReference type="Pfam" id="PF07583">
    <property type="entry name" value="PSCyt2"/>
    <property type="match status" value="1"/>
</dbReference>
<dbReference type="PANTHER" id="PTHR35889">
    <property type="entry name" value="CYCLOINULO-OLIGOSACCHARIDE FRUCTANOTRANSFERASE-RELATED"/>
    <property type="match status" value="1"/>
</dbReference>
<dbReference type="Pfam" id="PF07635">
    <property type="entry name" value="PSCyt1"/>
    <property type="match status" value="1"/>
</dbReference>
<keyword evidence="5" id="KW-0732">Signal</keyword>
<feature type="domain" description="Cytochrome c" evidence="6">
    <location>
        <begin position="546"/>
        <end position="707"/>
    </location>
</feature>
<evidence type="ECO:0000256" key="4">
    <source>
        <dbReference type="PROSITE-ProRule" id="PRU00433"/>
    </source>
</evidence>
<sequence>MLSRFFAMALLLASTPSILAQNDSDSPDGPVAAWHFDGAAEWGVAKGTPLDDGPRPSTYPAFAATNRAAVFSATHPSLTVREADRPDAQLRFGLKDTITLEAWVQVGELKDGNYAYLVGKGRNGKKGFPEKNQNYALRLKGEKGEARVSFLFASVGTKASPGDWHRWTTDRGFATAGWHHVAVRYTFGEPKSIRGFIDGEIVPGTWDMGGATDRAPVSDADDLTIGTGNGGGAANSFRGRIDDLTLWRTAVPDATLQNRYQFVPPPPVLNRADVPRGQVLVQLCETGLPSRNAWPDLPPAASETYREDAFGFFEVPQKYVDTGVRDDRAFPFLLRSAAVVPMPAGKHRLLLRGRGAARLYIDGNLVLTTPFQTGDGSGHGLVRKADSYLNLGPDFRFAPPGNREAWAEFNSPGGDRFVILETVVGSYLGKSPRRPELGETVVAISPQGETGWRLLSPTSRVVPYTDDGWAAYHAERSDRLAKLNAAARAAKRQEHTAYWQKRRDAARDWLAGTDDVPVPSLPAGYPANNAVDHFLATKIAAARQTATAKKGTVDFFEQVQPILEAKCASCHNGEKTKGGLRLDTRAAAVAGGKNDGPAITPGDPKASAVLQRVQSHDVDSVMPPKGELLTAAQVRTLETWIREGADWPELRVDHTTVTALTPDLVFLRRVFLDAVGVVPSLEEIRAFEKDPAPDKRAKLVDKLLADPRAADHGMGYWLDVLAENPNILNPTLNNTGPFRWWLYESLLDNKPMDLFVTELVRMKGSSRFGGPAGFGVASQNDVPMAAKGTIISTAFLGVEMKCARCHDAPGHRSTQADLFGLAAMLAGKTIKLPVSSTVPVDKVHAPGGRKPLISITLKPGTDLPPAWPFARFVPEAAGRELAEDATDSRDRLAALLTAPQNERFAQVVVNRIWKRLMGRGFVEPVDDWERARPSHPELLRWLARDFVRHGYDVRHLSRMILNSHAYQRTADASLAATPVLFTAPARRRLTAEQVVDSLFAATGKPMNLEEVSLDIDGARELGSSISLGVPRRSWMLTSTSNERDRPSLALPRIQAVSDVLTAFGWRGTRQDPLTDRDQSPNVLQPAILQNGVVGGWLTRLSDDHGLTPLALTADSPEQIVETLTLRILTRPPTPEEKNAYREYLATGFANRVRDVPPQSPPTRRPIPYVTWSNHLDPQATLVRQQQEADARAGDPPTARLGAAWRKRFEDVLWAMVNAPEFVFTP</sequence>
<dbReference type="PANTHER" id="PTHR35889:SF3">
    <property type="entry name" value="F-BOX DOMAIN-CONTAINING PROTEIN"/>
    <property type="match status" value="1"/>
</dbReference>
<proteinExistence type="predicted"/>
<keyword evidence="2 4" id="KW-0479">Metal-binding</keyword>
<evidence type="ECO:0000313" key="8">
    <source>
        <dbReference type="Proteomes" id="UP000324974"/>
    </source>
</evidence>
<dbReference type="PROSITE" id="PS51007">
    <property type="entry name" value="CYTC"/>
    <property type="match status" value="1"/>
</dbReference>
<dbReference type="AlphaFoldDB" id="A0A5C1AHH1"/>
<accession>A0A5C1AHH1</accession>
<protein>
    <recommendedName>
        <fullName evidence="6">Cytochrome c domain-containing protein</fullName>
    </recommendedName>
</protein>
<dbReference type="Pfam" id="PF13385">
    <property type="entry name" value="Laminin_G_3"/>
    <property type="match status" value="1"/>
</dbReference>
<dbReference type="Proteomes" id="UP000324974">
    <property type="component" value="Chromosome"/>
</dbReference>
<dbReference type="InterPro" id="IPR009056">
    <property type="entry name" value="Cyt_c-like_dom"/>
</dbReference>
<keyword evidence="8" id="KW-1185">Reference proteome</keyword>
<dbReference type="Gene3D" id="1.10.760.10">
    <property type="entry name" value="Cytochrome c-like domain"/>
    <property type="match status" value="1"/>
</dbReference>
<gene>
    <name evidence="7" type="ORF">PX52LOC_03534</name>
</gene>
<dbReference type="InterPro" id="IPR011429">
    <property type="entry name" value="Cyt_c_Planctomycete-type"/>
</dbReference>
<organism evidence="7 8">
    <name type="scientific">Limnoglobus roseus</name>
    <dbReference type="NCBI Taxonomy" id="2598579"/>
    <lineage>
        <taxon>Bacteria</taxon>
        <taxon>Pseudomonadati</taxon>
        <taxon>Planctomycetota</taxon>
        <taxon>Planctomycetia</taxon>
        <taxon>Gemmatales</taxon>
        <taxon>Gemmataceae</taxon>
        <taxon>Limnoglobus</taxon>
    </lineage>
</organism>
<dbReference type="Gene3D" id="2.60.120.200">
    <property type="match status" value="1"/>
</dbReference>
<evidence type="ECO:0000259" key="6">
    <source>
        <dbReference type="PROSITE" id="PS51007"/>
    </source>
</evidence>
<evidence type="ECO:0000256" key="1">
    <source>
        <dbReference type="ARBA" id="ARBA00022617"/>
    </source>
</evidence>
<evidence type="ECO:0000256" key="2">
    <source>
        <dbReference type="ARBA" id="ARBA00022723"/>
    </source>
</evidence>
<feature type="chain" id="PRO_5022977803" description="Cytochrome c domain-containing protein" evidence="5">
    <location>
        <begin position="21"/>
        <end position="1225"/>
    </location>
</feature>
<evidence type="ECO:0000313" key="7">
    <source>
        <dbReference type="EMBL" id="QEL16574.1"/>
    </source>
</evidence>
<name>A0A5C1AHH1_9BACT</name>
<dbReference type="InterPro" id="IPR013320">
    <property type="entry name" value="ConA-like_dom_sf"/>
</dbReference>
<dbReference type="InterPro" id="IPR011444">
    <property type="entry name" value="DUF1549"/>
</dbReference>
<reference evidence="8" key="1">
    <citation type="submission" date="2019-08" db="EMBL/GenBank/DDBJ databases">
        <title>Limnoglobus roseus gen. nov., sp. nov., a novel freshwater planctomycete with a giant genome from the family Gemmataceae.</title>
        <authorList>
            <person name="Kulichevskaya I.S."/>
            <person name="Naumoff D.G."/>
            <person name="Miroshnikov K."/>
            <person name="Ivanova A."/>
            <person name="Philippov D.A."/>
            <person name="Hakobyan A."/>
            <person name="Rijpstra I.C."/>
            <person name="Sinninghe Damste J.S."/>
            <person name="Liesack W."/>
            <person name="Dedysh S.N."/>
        </authorList>
    </citation>
    <scope>NUCLEOTIDE SEQUENCE [LARGE SCALE GENOMIC DNA]</scope>
    <source>
        <strain evidence="8">PX52</strain>
    </source>
</reference>
<dbReference type="GO" id="GO:0009055">
    <property type="term" value="F:electron transfer activity"/>
    <property type="evidence" value="ECO:0007669"/>
    <property type="project" value="InterPro"/>
</dbReference>
<dbReference type="GO" id="GO:0020037">
    <property type="term" value="F:heme binding"/>
    <property type="evidence" value="ECO:0007669"/>
    <property type="project" value="InterPro"/>
</dbReference>
<dbReference type="InterPro" id="IPR022655">
    <property type="entry name" value="DUF1553"/>
</dbReference>
<dbReference type="SUPFAM" id="SSF46626">
    <property type="entry name" value="Cytochrome c"/>
    <property type="match status" value="1"/>
</dbReference>
<dbReference type="InterPro" id="IPR036909">
    <property type="entry name" value="Cyt_c-like_dom_sf"/>
</dbReference>
<keyword evidence="3 4" id="KW-0408">Iron</keyword>
<dbReference type="GO" id="GO:0046872">
    <property type="term" value="F:metal ion binding"/>
    <property type="evidence" value="ECO:0007669"/>
    <property type="project" value="UniProtKB-KW"/>
</dbReference>
<evidence type="ECO:0000256" key="3">
    <source>
        <dbReference type="ARBA" id="ARBA00023004"/>
    </source>
</evidence>
<dbReference type="EMBL" id="CP042425">
    <property type="protein sequence ID" value="QEL16574.1"/>
    <property type="molecule type" value="Genomic_DNA"/>
</dbReference>
<dbReference type="SUPFAM" id="SSF49899">
    <property type="entry name" value="Concanavalin A-like lectins/glucanases"/>
    <property type="match status" value="1"/>
</dbReference>